<feature type="non-terminal residue" evidence="1">
    <location>
        <position position="1"/>
    </location>
</feature>
<protein>
    <submittedName>
        <fullName evidence="1">Uncharacterized protein</fullName>
    </submittedName>
</protein>
<organism evidence="1 2">
    <name type="scientific">Candidatus Zambryskibacteria bacterium CG22_combo_CG10-13_8_21_14_all_42_17</name>
    <dbReference type="NCBI Taxonomy" id="1975118"/>
    <lineage>
        <taxon>Bacteria</taxon>
        <taxon>Candidatus Zambryskiibacteriota</taxon>
    </lineage>
</organism>
<comment type="caution">
    <text evidence="1">The sequence shown here is derived from an EMBL/GenBank/DDBJ whole genome shotgun (WGS) entry which is preliminary data.</text>
</comment>
<gene>
    <name evidence="1" type="ORF">COX06_02310</name>
</gene>
<proteinExistence type="predicted"/>
<sequence>RNIGLEITLLSKSIVKSATTEQDNVSTSTAEGTFNLRVTAVGGDILLGTVASTTGAFVANHGNDVSATGPSFIIYQNGVDVTATLVPNASSTNFTIPTSGTTASGTSTQSTRLLAESASVDFPVSFLFQGREASSTLLDIGSYAIGLEQINWVSSSGLQASTFMADELDWRTTTVSMP</sequence>
<accession>A0A2H0BDF8</accession>
<dbReference type="EMBL" id="PCST01000027">
    <property type="protein sequence ID" value="PIP55619.1"/>
    <property type="molecule type" value="Genomic_DNA"/>
</dbReference>
<dbReference type="Proteomes" id="UP000229794">
    <property type="component" value="Unassembled WGS sequence"/>
</dbReference>
<evidence type="ECO:0000313" key="1">
    <source>
        <dbReference type="EMBL" id="PIP55619.1"/>
    </source>
</evidence>
<dbReference type="AlphaFoldDB" id="A0A2H0BDF8"/>
<evidence type="ECO:0000313" key="2">
    <source>
        <dbReference type="Proteomes" id="UP000229794"/>
    </source>
</evidence>
<name>A0A2H0BDF8_9BACT</name>
<reference evidence="1 2" key="1">
    <citation type="submission" date="2017-09" db="EMBL/GenBank/DDBJ databases">
        <title>Depth-based differentiation of microbial function through sediment-hosted aquifers and enrichment of novel symbionts in the deep terrestrial subsurface.</title>
        <authorList>
            <person name="Probst A.J."/>
            <person name="Ladd B."/>
            <person name="Jarett J.K."/>
            <person name="Geller-Mcgrath D.E."/>
            <person name="Sieber C.M."/>
            <person name="Emerson J.B."/>
            <person name="Anantharaman K."/>
            <person name="Thomas B.C."/>
            <person name="Malmstrom R."/>
            <person name="Stieglmeier M."/>
            <person name="Klingl A."/>
            <person name="Woyke T."/>
            <person name="Ryan C.M."/>
            <person name="Banfield J.F."/>
        </authorList>
    </citation>
    <scope>NUCLEOTIDE SEQUENCE [LARGE SCALE GENOMIC DNA]</scope>
    <source>
        <strain evidence="1">CG22_combo_CG10-13_8_21_14_all_42_17</strain>
    </source>
</reference>